<keyword evidence="17" id="KW-1185">Reference proteome</keyword>
<dbReference type="InterPro" id="IPR031631">
    <property type="entry name" value="Glyco_hydro_63N"/>
</dbReference>
<dbReference type="GO" id="GO:0004573">
    <property type="term" value="F:Glc3Man9GlcNAc2 oligosaccharide glucosidase activity"/>
    <property type="evidence" value="ECO:0007669"/>
    <property type="project" value="UniProtKB-UniRule"/>
</dbReference>
<dbReference type="InterPro" id="IPR038518">
    <property type="entry name" value="Glyco_hydro_63N_sf"/>
</dbReference>
<dbReference type="EC" id="3.2.1.106" evidence="11 12"/>
<feature type="domain" description="Glycosyl hydrolase family 63 C-terminal" evidence="14">
    <location>
        <begin position="356"/>
        <end position="864"/>
    </location>
</feature>
<dbReference type="PANTHER" id="PTHR10412:SF11">
    <property type="entry name" value="MANNOSYL-OLIGOSACCHARIDE GLUCOSIDASE"/>
    <property type="match status" value="1"/>
</dbReference>
<evidence type="ECO:0000313" key="16">
    <source>
        <dbReference type="EMBL" id="ORZ41208.1"/>
    </source>
</evidence>
<dbReference type="EMBL" id="MCFL01000001">
    <property type="protein sequence ID" value="ORZ41208.1"/>
    <property type="molecule type" value="Genomic_DNA"/>
</dbReference>
<name>A0A1Y2I2V9_9FUNG</name>
<evidence type="ECO:0000256" key="11">
    <source>
        <dbReference type="ARBA" id="ARBA00038888"/>
    </source>
</evidence>
<proteinExistence type="inferred from homology"/>
<evidence type="ECO:0000256" key="4">
    <source>
        <dbReference type="ARBA" id="ARBA00022801"/>
    </source>
</evidence>
<evidence type="ECO:0000259" key="15">
    <source>
        <dbReference type="Pfam" id="PF16923"/>
    </source>
</evidence>
<keyword evidence="7" id="KW-1133">Transmembrane helix</keyword>
<dbReference type="GO" id="GO:0005789">
    <property type="term" value="C:endoplasmic reticulum membrane"/>
    <property type="evidence" value="ECO:0007669"/>
    <property type="project" value="UniProtKB-SubCell"/>
</dbReference>
<evidence type="ECO:0000256" key="10">
    <source>
        <dbReference type="ARBA" id="ARBA00023295"/>
    </source>
</evidence>
<dbReference type="STRING" id="765915.A0A1Y2I2V9"/>
<evidence type="ECO:0000256" key="12">
    <source>
        <dbReference type="RuleBase" id="RU368089"/>
    </source>
</evidence>
<gene>
    <name evidence="16" type="ORF">BCR44DRAFT_24013</name>
</gene>
<feature type="region of interest" description="Disordered" evidence="13">
    <location>
        <begin position="1"/>
        <end position="20"/>
    </location>
</feature>
<evidence type="ECO:0000259" key="14">
    <source>
        <dbReference type="Pfam" id="PF03200"/>
    </source>
</evidence>
<comment type="subcellular location">
    <subcellularLocation>
        <location evidence="1 12">Endoplasmic reticulum membrane</location>
        <topology evidence="1 12">Single-pass type II membrane protein</topology>
    </subcellularLocation>
</comment>
<evidence type="ECO:0000256" key="5">
    <source>
        <dbReference type="ARBA" id="ARBA00022824"/>
    </source>
</evidence>
<evidence type="ECO:0000313" key="17">
    <source>
        <dbReference type="Proteomes" id="UP000193411"/>
    </source>
</evidence>
<dbReference type="Pfam" id="PF03200">
    <property type="entry name" value="Glyco_hydro_63"/>
    <property type="match status" value="1"/>
</dbReference>
<accession>A0A1Y2I2V9</accession>
<comment type="similarity">
    <text evidence="2 12">Belongs to the glycosyl hydrolase 63 family.</text>
</comment>
<evidence type="ECO:0000256" key="8">
    <source>
        <dbReference type="ARBA" id="ARBA00023136"/>
    </source>
</evidence>
<dbReference type="Gene3D" id="2.70.98.110">
    <property type="entry name" value="Glycosyl hydrolase family 63, N-terminal domain"/>
    <property type="match status" value="1"/>
</dbReference>
<keyword evidence="8" id="KW-0472">Membrane</keyword>
<evidence type="ECO:0000256" key="9">
    <source>
        <dbReference type="ARBA" id="ARBA00023180"/>
    </source>
</evidence>
<keyword evidence="5 12" id="KW-0256">Endoplasmic reticulum</keyword>
<evidence type="ECO:0000256" key="7">
    <source>
        <dbReference type="ARBA" id="ARBA00022989"/>
    </source>
</evidence>
<dbReference type="AlphaFoldDB" id="A0A1Y2I2V9"/>
<keyword evidence="9" id="KW-0325">Glycoprotein</keyword>
<comment type="function">
    <text evidence="12">Cleaves the distal alpha 1,2-linked glucose residue from the Glc(3)Man(9)GlcNAc(2) oligosaccharide precursor.</text>
</comment>
<dbReference type="OrthoDB" id="410058at2759"/>
<dbReference type="Gene3D" id="1.50.10.10">
    <property type="match status" value="1"/>
</dbReference>
<protein>
    <recommendedName>
        <fullName evidence="11 12">Mannosyl-oligosaccharide glucosidase</fullName>
        <ecNumber evidence="11 12">3.2.1.106</ecNumber>
    </recommendedName>
</protein>
<keyword evidence="6" id="KW-0735">Signal-anchor</keyword>
<comment type="caution">
    <text evidence="16">The sequence shown here is derived from an EMBL/GenBank/DDBJ whole genome shotgun (WGS) entry which is preliminary data.</text>
</comment>
<dbReference type="Proteomes" id="UP000193411">
    <property type="component" value="Unassembled WGS sequence"/>
</dbReference>
<dbReference type="SUPFAM" id="SSF48208">
    <property type="entry name" value="Six-hairpin glycosidases"/>
    <property type="match status" value="1"/>
</dbReference>
<dbReference type="GO" id="GO:0006487">
    <property type="term" value="P:protein N-linked glycosylation"/>
    <property type="evidence" value="ECO:0007669"/>
    <property type="project" value="UniProtKB-UniRule"/>
</dbReference>
<keyword evidence="3" id="KW-0812">Transmembrane</keyword>
<keyword evidence="10 12" id="KW-0326">Glycosidase</keyword>
<dbReference type="PANTHER" id="PTHR10412">
    <property type="entry name" value="MANNOSYL-OLIGOSACCHARIDE GLUCOSIDASE"/>
    <property type="match status" value="1"/>
</dbReference>
<evidence type="ECO:0000256" key="6">
    <source>
        <dbReference type="ARBA" id="ARBA00022968"/>
    </source>
</evidence>
<reference evidence="16 17" key="1">
    <citation type="submission" date="2016-07" db="EMBL/GenBank/DDBJ databases">
        <title>Pervasive Adenine N6-methylation of Active Genes in Fungi.</title>
        <authorList>
            <consortium name="DOE Joint Genome Institute"/>
            <person name="Mondo S.J."/>
            <person name="Dannebaum R.O."/>
            <person name="Kuo R.C."/>
            <person name="Labutti K."/>
            <person name="Haridas S."/>
            <person name="Kuo A."/>
            <person name="Salamov A."/>
            <person name="Ahrendt S.R."/>
            <person name="Lipzen A."/>
            <person name="Sullivan W."/>
            <person name="Andreopoulos W.B."/>
            <person name="Clum A."/>
            <person name="Lindquist E."/>
            <person name="Daum C."/>
            <person name="Ramamoorthy G.K."/>
            <person name="Gryganskyi A."/>
            <person name="Culley D."/>
            <person name="Magnuson J.K."/>
            <person name="James T.Y."/>
            <person name="O'Malley M.A."/>
            <person name="Stajich J.E."/>
            <person name="Spatafora J.W."/>
            <person name="Visel A."/>
            <person name="Grigoriev I.V."/>
        </authorList>
    </citation>
    <scope>NUCLEOTIDE SEQUENCE [LARGE SCALE GENOMIC DNA]</scope>
    <source>
        <strain evidence="16 17">PL171</strain>
    </source>
</reference>
<keyword evidence="4 12" id="KW-0378">Hydrolase</keyword>
<feature type="compositionally biased region" description="Pro residues" evidence="13">
    <location>
        <begin position="1"/>
        <end position="11"/>
    </location>
</feature>
<dbReference type="InterPro" id="IPR008928">
    <property type="entry name" value="6-hairpin_glycosidase_sf"/>
</dbReference>
<dbReference type="InterPro" id="IPR012341">
    <property type="entry name" value="6hp_glycosidase-like_sf"/>
</dbReference>
<evidence type="ECO:0000256" key="13">
    <source>
        <dbReference type="SAM" id="MobiDB-lite"/>
    </source>
</evidence>
<evidence type="ECO:0000256" key="1">
    <source>
        <dbReference type="ARBA" id="ARBA00004648"/>
    </source>
</evidence>
<evidence type="ECO:0000256" key="2">
    <source>
        <dbReference type="ARBA" id="ARBA00010833"/>
    </source>
</evidence>
<dbReference type="Pfam" id="PF16923">
    <property type="entry name" value="Glyco_hydro_63N"/>
    <property type="match status" value="1"/>
</dbReference>
<dbReference type="InterPro" id="IPR031335">
    <property type="entry name" value="Glyco_hydro_63_C"/>
</dbReference>
<organism evidence="16 17">
    <name type="scientific">Catenaria anguillulae PL171</name>
    <dbReference type="NCBI Taxonomy" id="765915"/>
    <lineage>
        <taxon>Eukaryota</taxon>
        <taxon>Fungi</taxon>
        <taxon>Fungi incertae sedis</taxon>
        <taxon>Blastocladiomycota</taxon>
        <taxon>Blastocladiomycetes</taxon>
        <taxon>Blastocladiales</taxon>
        <taxon>Catenariaceae</taxon>
        <taxon>Catenaria</taxon>
    </lineage>
</organism>
<evidence type="ECO:0000256" key="3">
    <source>
        <dbReference type="ARBA" id="ARBA00022692"/>
    </source>
</evidence>
<comment type="catalytic activity">
    <reaction evidence="12">
        <text>N(4)-(alpha-D-Glc-(1-&gt;2)-alpha-D-Glc-(1-&gt;3)-alpha-D-Glc-(1-&gt;3)-alpha-D-Man-(1-&gt;2)-alpha-D-Man-(1-&gt;2)-alpha-D-Man-(1-&gt;3)-[alpha-D-Man-(1-&gt;2)-alpha-D-Man-(1-&gt;3)-[alpha-D-Man-(1-&gt;2)-alpha-D-Man-(1-&gt;6)]-alpha-D-Man-(1-&gt;6)]-beta-D-Man-(1-&gt;4)-beta-D-GlcNAc-(1-&gt;4)-beta-D-GlcNAc)-L-asparaginyl-[protein] + H2O = N(4)-(alpha-D-Glc-(1-&gt;3)-alpha-D-Glc-(1-&gt;3)-alpha-D-Man-(1-&gt;2)-alpha-D-Man-(1-&gt;2)-alpha-D-Man-(1-&gt;3)-[alpha-D-Man-(1-&gt;2)-alpha-D-Man-(1-&gt;3)-[alpha-D-Man-(1-&gt;2)-alpha-D-Man-(1-&gt;6)]-alpha-D-Man-(1-&gt;6)]-beta-D-Man-(1-&gt;4)-beta-D-GlcNAc-(1-&gt;4)-beta-D-GlcNAc)-L-asparaginyl-[protein] + beta-D-glucose</text>
        <dbReference type="Rhea" id="RHEA:55988"/>
        <dbReference type="Rhea" id="RHEA-COMP:12806"/>
        <dbReference type="Rhea" id="RHEA-COMP:14355"/>
        <dbReference type="ChEBI" id="CHEBI:15377"/>
        <dbReference type="ChEBI" id="CHEBI:15903"/>
        <dbReference type="ChEBI" id="CHEBI:59082"/>
        <dbReference type="ChEBI" id="CHEBI:132537"/>
        <dbReference type="EC" id="3.2.1.106"/>
    </reaction>
</comment>
<dbReference type="InterPro" id="IPR004888">
    <property type="entry name" value="Glycoside_hydrolase_63"/>
</dbReference>
<sequence length="867" mass="95705">MTQPPPPPARPTWPAHTRDAHNHAGNAHVASVRSGVAVPRLGAAVLCLMVATAVALILAPSPTLALAHGHDPVPQWGTYRPNLYFGTRLRSPHSLLTGLAWFSLNDNDYAGLQSMRHACDQSHNMQGYGYHAHNGRDYANQTINDATLNVRISTEWIAHHEQGDWVARIRGEPLDPAKPTPKIGVLYYAGFDGPGELAVGSKVAVADRDQTGFIRGSSPNLGNFAMYVQLPPSSPTSSWASVAASPAWARSGPRTAPLPMPAGKVWQAADLTAQVLSTHARATIAQRQQQGDKEYPAPADLIALPERDLGLGQDQAIAGVVQMAFQGSWEMDIVFVSQSQGRKPEDLPIAARKRTTSFSETAAARMQSFLTRFTSTFPLPSTLPANAAKLSHYLLSNLLGGIGFFHGPARTNPTPDNEAALFDWLYLSDPDDEDAQLAHMEWKAHRDAQNRDTLPMSLFTGTPSRSFFPRGFLWDEGFHQLVVGAWDHELSKEVLASWFAEGVQDKQTGWIAREQILGEEARSRVPEEFQVQSPHIANPPTLGLAVMALAQQYQKMQKATEDGKGMFSDPGAEQQMVGEWSQGLIPPGASNDIIRSFLASLQLHYNWLHSTQHGIPDDFGRSIPNPYVYRWRGRTEHHNFASGLDDFPRSDPPNIGELHVDLQAWMAWYAQLIADLAQQVGDNALAKDMRSKAQLTAANLFNVFWDAARGGGFGDVAINYDDESIVNVRKGYVSLVPFVLGLVDKAQHKKQFDWSIQLIRELSRPGNGVMSLHPDDEAFGKGENYWRGAVWMNWQYLVLRALKRSGPEVQDLYAKIRGDVIRVVTQGFAETGFVHENYDGLTGKPRGSHPFTGWTSLVLLIMSERYH</sequence>
<feature type="domain" description="Glycosyl hydrolase family 63 N-terminal" evidence="15">
    <location>
        <begin position="76"/>
        <end position="300"/>
    </location>
</feature>
<dbReference type="GO" id="GO:0009311">
    <property type="term" value="P:oligosaccharide metabolic process"/>
    <property type="evidence" value="ECO:0007669"/>
    <property type="project" value="UniProtKB-UniRule"/>
</dbReference>